<evidence type="ECO:0000313" key="2">
    <source>
        <dbReference type="EMBL" id="MPC43637.1"/>
    </source>
</evidence>
<dbReference type="Proteomes" id="UP000324222">
    <property type="component" value="Unassembled WGS sequence"/>
</dbReference>
<dbReference type="AlphaFoldDB" id="A0A5B7FDL3"/>
<feature type="region of interest" description="Disordered" evidence="1">
    <location>
        <begin position="66"/>
        <end position="85"/>
    </location>
</feature>
<dbReference type="EMBL" id="VSRR010005919">
    <property type="protein sequence ID" value="MPC43637.1"/>
    <property type="molecule type" value="Genomic_DNA"/>
</dbReference>
<evidence type="ECO:0000313" key="3">
    <source>
        <dbReference type="Proteomes" id="UP000324222"/>
    </source>
</evidence>
<organism evidence="2 3">
    <name type="scientific">Portunus trituberculatus</name>
    <name type="common">Swimming crab</name>
    <name type="synonym">Neptunus trituberculatus</name>
    <dbReference type="NCBI Taxonomy" id="210409"/>
    <lineage>
        <taxon>Eukaryota</taxon>
        <taxon>Metazoa</taxon>
        <taxon>Ecdysozoa</taxon>
        <taxon>Arthropoda</taxon>
        <taxon>Crustacea</taxon>
        <taxon>Multicrustacea</taxon>
        <taxon>Malacostraca</taxon>
        <taxon>Eumalacostraca</taxon>
        <taxon>Eucarida</taxon>
        <taxon>Decapoda</taxon>
        <taxon>Pleocyemata</taxon>
        <taxon>Brachyura</taxon>
        <taxon>Eubrachyura</taxon>
        <taxon>Portunoidea</taxon>
        <taxon>Portunidae</taxon>
        <taxon>Portuninae</taxon>
        <taxon>Portunus</taxon>
    </lineage>
</organism>
<evidence type="ECO:0008006" key="4">
    <source>
        <dbReference type="Google" id="ProtNLM"/>
    </source>
</evidence>
<evidence type="ECO:0000256" key="1">
    <source>
        <dbReference type="SAM" id="MobiDB-lite"/>
    </source>
</evidence>
<sequence>MEQLRLQTNIPDPVIYISEEPDTPPCLYRTIAGREDRDLIIQHRDVFAVALRVADKLIASKQRQAKVATRSQTSNSDSSALNTKSTATLSSSDFFTTTTVNGVNRGASVRPRTSPQFTSGGDRRKKKSKRQVQQDTKRVSNEGLGRPAKQSHKQDKAKVCEYCSRKGHTSATCYAKTDNLRQERLIQRLLAVEKHTATLFSPAVHQSTHPFTMLQSLPQPRSLLAQPGVWNQSQVWQWTSPLHQYQQSVADPNYHLGLAVLAHYRPSPWYNQLAPNAH</sequence>
<accession>A0A5B7FDL3</accession>
<feature type="region of interest" description="Disordered" evidence="1">
    <location>
        <begin position="102"/>
        <end position="157"/>
    </location>
</feature>
<gene>
    <name evidence="2" type="ORF">E2C01_037289</name>
</gene>
<feature type="compositionally biased region" description="Polar residues" evidence="1">
    <location>
        <begin position="69"/>
        <end position="84"/>
    </location>
</feature>
<keyword evidence="3" id="KW-1185">Reference proteome</keyword>
<reference evidence="2 3" key="1">
    <citation type="submission" date="2019-05" db="EMBL/GenBank/DDBJ databases">
        <title>Another draft genome of Portunus trituberculatus and its Hox gene families provides insights of decapod evolution.</title>
        <authorList>
            <person name="Jeong J.-H."/>
            <person name="Song I."/>
            <person name="Kim S."/>
            <person name="Choi T."/>
            <person name="Kim D."/>
            <person name="Ryu S."/>
            <person name="Kim W."/>
        </authorList>
    </citation>
    <scope>NUCLEOTIDE SEQUENCE [LARGE SCALE GENOMIC DNA]</scope>
    <source>
        <tissue evidence="2">Muscle</tissue>
    </source>
</reference>
<name>A0A5B7FDL3_PORTR</name>
<protein>
    <recommendedName>
        <fullName evidence="4">CCHC-type domain-containing protein</fullName>
    </recommendedName>
</protein>
<comment type="caution">
    <text evidence="2">The sequence shown here is derived from an EMBL/GenBank/DDBJ whole genome shotgun (WGS) entry which is preliminary data.</text>
</comment>
<proteinExistence type="predicted"/>